<name>J9C535_9ZZZZ</name>
<dbReference type="GO" id="GO:0046872">
    <property type="term" value="F:metal ion binding"/>
    <property type="evidence" value="ECO:0007669"/>
    <property type="project" value="UniProtKB-KW"/>
</dbReference>
<dbReference type="PANTHER" id="PTHR45953:SF1">
    <property type="entry name" value="IDURONATE 2-SULFATASE"/>
    <property type="match status" value="1"/>
</dbReference>
<dbReference type="Pfam" id="PF00884">
    <property type="entry name" value="Sulfatase"/>
    <property type="match status" value="1"/>
</dbReference>
<dbReference type="SUPFAM" id="SSF53649">
    <property type="entry name" value="Alkaline phosphatase-like"/>
    <property type="match status" value="1"/>
</dbReference>
<proteinExistence type="predicted"/>
<dbReference type="AlphaFoldDB" id="J9C535"/>
<reference evidence="4" key="1">
    <citation type="journal article" date="2012" name="PLoS ONE">
        <title>Gene sets for utilization of primary and secondary nutrition supplies in the distal gut of endangered iberian lynx.</title>
        <authorList>
            <person name="Alcaide M."/>
            <person name="Messina E."/>
            <person name="Richter M."/>
            <person name="Bargiela R."/>
            <person name="Peplies J."/>
            <person name="Huws S.A."/>
            <person name="Newbold C.J."/>
            <person name="Golyshin P.N."/>
            <person name="Simon M.A."/>
            <person name="Lopez G."/>
            <person name="Yakimov M.M."/>
            <person name="Ferrer M."/>
        </authorList>
    </citation>
    <scope>NUCLEOTIDE SEQUENCE</scope>
</reference>
<keyword evidence="2" id="KW-0378">Hydrolase</keyword>
<feature type="non-terminal residue" evidence="4">
    <location>
        <position position="1"/>
    </location>
</feature>
<keyword evidence="1" id="KW-0479">Metal-binding</keyword>
<dbReference type="InterPro" id="IPR017850">
    <property type="entry name" value="Alkaline_phosphatase_core_sf"/>
</dbReference>
<evidence type="ECO:0000256" key="2">
    <source>
        <dbReference type="ARBA" id="ARBA00022801"/>
    </source>
</evidence>
<protein>
    <submittedName>
        <fullName evidence="4">Choline sulfatase protein</fullName>
    </submittedName>
</protein>
<dbReference type="GO" id="GO:0008484">
    <property type="term" value="F:sulfuric ester hydrolase activity"/>
    <property type="evidence" value="ECO:0007669"/>
    <property type="project" value="TreeGrafter"/>
</dbReference>
<sequence>ARFEKIGLKSEESHDDRVLQASLDWLDTHSHEKDWMLYVGFLDPHFPFYVKKENWDYFAEHITEVPEALKPPFTSLNKPLSWLRTYFKCEDVPEETVRKLLIGYHCAIAELDERIGILLDKIDDLDLKDHTVFCYTSDHGEQLGYHGLWWKCTMFEQSAHVPLIVRVPGANPKRISAPVNIIDWFPTVCEFKNIPIPKGLDGQSLKGFIECGHEERHVDFA</sequence>
<feature type="domain" description="Sulfatase N-terminal" evidence="3">
    <location>
        <begin position="11"/>
        <end position="189"/>
    </location>
</feature>
<feature type="non-terminal residue" evidence="4">
    <location>
        <position position="221"/>
    </location>
</feature>
<accession>J9C535</accession>
<dbReference type="PANTHER" id="PTHR45953">
    <property type="entry name" value="IDURONATE 2-SULFATASE"/>
    <property type="match status" value="1"/>
</dbReference>
<comment type="caution">
    <text evidence="4">The sequence shown here is derived from an EMBL/GenBank/DDBJ whole genome shotgun (WGS) entry which is preliminary data.</text>
</comment>
<evidence type="ECO:0000256" key="1">
    <source>
        <dbReference type="ARBA" id="ARBA00022723"/>
    </source>
</evidence>
<dbReference type="Gene3D" id="3.40.720.10">
    <property type="entry name" value="Alkaline Phosphatase, subunit A"/>
    <property type="match status" value="1"/>
</dbReference>
<dbReference type="GO" id="GO:0005737">
    <property type="term" value="C:cytoplasm"/>
    <property type="evidence" value="ECO:0007669"/>
    <property type="project" value="TreeGrafter"/>
</dbReference>
<dbReference type="InterPro" id="IPR000917">
    <property type="entry name" value="Sulfatase_N"/>
</dbReference>
<dbReference type="EMBL" id="AMCI01006098">
    <property type="protein sequence ID" value="EJW94930.1"/>
    <property type="molecule type" value="Genomic_DNA"/>
</dbReference>
<evidence type="ECO:0000259" key="3">
    <source>
        <dbReference type="Pfam" id="PF00884"/>
    </source>
</evidence>
<evidence type="ECO:0000313" key="4">
    <source>
        <dbReference type="EMBL" id="EJW94930.1"/>
    </source>
</evidence>
<gene>
    <name evidence="4" type="ORF">EVA_16963</name>
</gene>
<organism evidence="4">
    <name type="scientific">gut metagenome</name>
    <dbReference type="NCBI Taxonomy" id="749906"/>
    <lineage>
        <taxon>unclassified sequences</taxon>
        <taxon>metagenomes</taxon>
        <taxon>organismal metagenomes</taxon>
    </lineage>
</organism>